<feature type="binding site" evidence="7 8">
    <location>
        <begin position="70"/>
        <end position="71"/>
    </location>
    <ligand>
        <name>FMN</name>
        <dbReference type="ChEBI" id="CHEBI:58210"/>
    </ligand>
</feature>
<keyword evidence="3 7" id="KW-0285">Flavoprotein</keyword>
<evidence type="ECO:0000256" key="2">
    <source>
        <dbReference type="ARBA" id="ARBA00011738"/>
    </source>
</evidence>
<evidence type="ECO:0000313" key="12">
    <source>
        <dbReference type="Proteomes" id="UP000653472"/>
    </source>
</evidence>
<comment type="caution">
    <text evidence="7">Lacks conserved residue(s) required for the propagation of feature annotation.</text>
</comment>
<dbReference type="NCBIfam" id="TIGR00558">
    <property type="entry name" value="pdxH"/>
    <property type="match status" value="1"/>
</dbReference>
<evidence type="ECO:0000256" key="7">
    <source>
        <dbReference type="HAMAP-Rule" id="MF_01629"/>
    </source>
</evidence>
<dbReference type="Proteomes" id="UP000653472">
    <property type="component" value="Unassembled WGS sequence"/>
</dbReference>
<protein>
    <recommendedName>
        <fullName evidence="7">Pyridoxine/pyridoxamine 5'-phosphate oxidase</fullName>
        <ecNumber evidence="7">1.4.3.5</ecNumber>
    </recommendedName>
    <alternativeName>
        <fullName evidence="7">PNP/PMP oxidase</fullName>
        <shortName evidence="7">PNPOx</shortName>
    </alternativeName>
    <alternativeName>
        <fullName evidence="7">Pyridoxal 5'-phosphate synthase</fullName>
    </alternativeName>
</protein>
<evidence type="ECO:0000256" key="1">
    <source>
        <dbReference type="ARBA" id="ARBA00007301"/>
    </source>
</evidence>
<dbReference type="SUPFAM" id="SSF50475">
    <property type="entry name" value="FMN-binding split barrel"/>
    <property type="match status" value="1"/>
</dbReference>
<keyword evidence="5 7" id="KW-0560">Oxidoreductase</keyword>
<dbReference type="GO" id="GO:0004733">
    <property type="term" value="F:pyridoxamine phosphate oxidase activity"/>
    <property type="evidence" value="ECO:0007669"/>
    <property type="project" value="UniProtKB-UniRule"/>
</dbReference>
<comment type="function">
    <text evidence="7">Catalyzes the oxidation of either pyridoxine 5'-phosphate (PNP) or pyridoxamine 5'-phosphate (PMP) into pyridoxal 5'-phosphate (PLP).</text>
</comment>
<comment type="caution">
    <text evidence="11">The sequence shown here is derived from an EMBL/GenBank/DDBJ whole genome shotgun (WGS) entry which is preliminary data.</text>
</comment>
<feature type="binding site" evidence="7">
    <location>
        <begin position="185"/>
        <end position="187"/>
    </location>
    <ligand>
        <name>substrate</name>
    </ligand>
</feature>
<dbReference type="NCBIfam" id="NF004231">
    <property type="entry name" value="PRK05679.1"/>
    <property type="match status" value="1"/>
</dbReference>
<dbReference type="HAMAP" id="MF_01629">
    <property type="entry name" value="PdxH"/>
    <property type="match status" value="1"/>
</dbReference>
<keyword evidence="12" id="KW-1185">Reference proteome</keyword>
<comment type="cofactor">
    <cofactor evidence="7 8">
        <name>FMN</name>
        <dbReference type="ChEBI" id="CHEBI:58210"/>
    </cofactor>
    <text evidence="7 8">Binds 1 FMN per subunit.</text>
</comment>
<dbReference type="AlphaFoldDB" id="A0A969W765"/>
<keyword evidence="6 7" id="KW-0664">Pyridoxine biosynthesis</keyword>
<evidence type="ECO:0000259" key="9">
    <source>
        <dbReference type="Pfam" id="PF01243"/>
    </source>
</evidence>
<feature type="binding site" evidence="7 8">
    <location>
        <begin position="134"/>
        <end position="135"/>
    </location>
    <ligand>
        <name>FMN</name>
        <dbReference type="ChEBI" id="CHEBI:58210"/>
    </ligand>
</feature>
<feature type="binding site" evidence="7">
    <location>
        <position position="60"/>
    </location>
    <ligand>
        <name>substrate</name>
    </ligand>
</feature>
<sequence>MPQYNANPPLNVEDLDADPLAQLQLWLDDARRAEIYDPTAMTLATVDSEGKPSARIVLFKGFYEQGLTFYTNYESRKGAELAANPNVALVFWWDRLERSVRVEGAVSKLPRPLSERYFHSRLHESQVSALTSKQSAVVTDRDALDARFNAALEQYAKQPVPLPDFWGGYRVEPRAIEFWQGRHGRLHDRLRYRRDDGTWRIERLEP</sequence>
<organism evidence="11 12">
    <name type="scientific">Solimonas marina</name>
    <dbReference type="NCBI Taxonomy" id="2714601"/>
    <lineage>
        <taxon>Bacteria</taxon>
        <taxon>Pseudomonadati</taxon>
        <taxon>Pseudomonadota</taxon>
        <taxon>Gammaproteobacteria</taxon>
        <taxon>Nevskiales</taxon>
        <taxon>Nevskiaceae</taxon>
        <taxon>Solimonas</taxon>
    </lineage>
</organism>
<comment type="pathway">
    <text evidence="7">Cofactor metabolism; pyridoxal 5'-phosphate salvage; pyridoxal 5'-phosphate from pyridoxamine 5'-phosphate: step 1/1.</text>
</comment>
<dbReference type="PANTHER" id="PTHR10851:SF0">
    <property type="entry name" value="PYRIDOXINE-5'-PHOSPHATE OXIDASE"/>
    <property type="match status" value="1"/>
</dbReference>
<dbReference type="RefSeq" id="WP_168146000.1">
    <property type="nucleotide sequence ID" value="NZ_JAAVXB010000001.1"/>
</dbReference>
<feature type="binding site" evidence="7 8">
    <location>
        <position position="76"/>
    </location>
    <ligand>
        <name>FMN</name>
        <dbReference type="ChEBI" id="CHEBI:58210"/>
    </ligand>
</feature>
<dbReference type="PANTHER" id="PTHR10851">
    <property type="entry name" value="PYRIDOXINE-5-PHOSPHATE OXIDASE"/>
    <property type="match status" value="1"/>
</dbReference>
<feature type="binding site" evidence="7 8">
    <location>
        <position position="179"/>
    </location>
    <ligand>
        <name>FMN</name>
        <dbReference type="ChEBI" id="CHEBI:58210"/>
    </ligand>
</feature>
<comment type="subunit">
    <text evidence="2 7">Homodimer.</text>
</comment>
<accession>A0A969W765</accession>
<evidence type="ECO:0000256" key="5">
    <source>
        <dbReference type="ARBA" id="ARBA00023002"/>
    </source>
</evidence>
<keyword evidence="4 7" id="KW-0288">FMN</keyword>
<comment type="catalytic activity">
    <reaction evidence="7">
        <text>pyridoxamine 5'-phosphate + O2 + H2O = pyridoxal 5'-phosphate + H2O2 + NH4(+)</text>
        <dbReference type="Rhea" id="RHEA:15817"/>
        <dbReference type="ChEBI" id="CHEBI:15377"/>
        <dbReference type="ChEBI" id="CHEBI:15379"/>
        <dbReference type="ChEBI" id="CHEBI:16240"/>
        <dbReference type="ChEBI" id="CHEBI:28938"/>
        <dbReference type="ChEBI" id="CHEBI:58451"/>
        <dbReference type="ChEBI" id="CHEBI:597326"/>
        <dbReference type="EC" id="1.4.3.5"/>
    </reaction>
</comment>
<dbReference type="EC" id="1.4.3.5" evidence="7"/>
<dbReference type="EMBL" id="JAAVXB010000001">
    <property type="protein sequence ID" value="NKF20733.1"/>
    <property type="molecule type" value="Genomic_DNA"/>
</dbReference>
<feature type="binding site" evidence="7">
    <location>
        <position position="117"/>
    </location>
    <ligand>
        <name>substrate</name>
    </ligand>
</feature>
<evidence type="ECO:0000259" key="10">
    <source>
        <dbReference type="Pfam" id="PF10590"/>
    </source>
</evidence>
<feature type="binding site" evidence="7 8">
    <location>
        <begin position="55"/>
        <end position="60"/>
    </location>
    <ligand>
        <name>FMN</name>
        <dbReference type="ChEBI" id="CHEBI:58210"/>
    </ligand>
</feature>
<feature type="domain" description="Pyridoxine 5'-phosphate oxidase dimerisation C-terminal" evidence="10">
    <location>
        <begin position="166"/>
        <end position="206"/>
    </location>
</feature>
<name>A0A969W765_9GAMM</name>
<evidence type="ECO:0000313" key="11">
    <source>
        <dbReference type="EMBL" id="NKF20733.1"/>
    </source>
</evidence>
<comment type="catalytic activity">
    <reaction evidence="7">
        <text>pyridoxine 5'-phosphate + O2 = pyridoxal 5'-phosphate + H2O2</text>
        <dbReference type="Rhea" id="RHEA:15149"/>
        <dbReference type="ChEBI" id="CHEBI:15379"/>
        <dbReference type="ChEBI" id="CHEBI:16240"/>
        <dbReference type="ChEBI" id="CHEBI:58589"/>
        <dbReference type="ChEBI" id="CHEBI:597326"/>
        <dbReference type="EC" id="1.4.3.5"/>
    </reaction>
</comment>
<dbReference type="PROSITE" id="PS01064">
    <property type="entry name" value="PYRIDOX_OXIDASE"/>
    <property type="match status" value="1"/>
</dbReference>
<comment type="similarity">
    <text evidence="1 7">Belongs to the pyridoxamine 5'-phosphate oxidase family.</text>
</comment>
<evidence type="ECO:0000256" key="6">
    <source>
        <dbReference type="ARBA" id="ARBA00023096"/>
    </source>
</evidence>
<reference evidence="11" key="1">
    <citation type="submission" date="2020-03" db="EMBL/GenBank/DDBJ databases">
        <title>Solimonas marina sp. nov., isolated from deep seawater of the Pacific Ocean.</title>
        <authorList>
            <person name="Liu X."/>
            <person name="Lai Q."/>
            <person name="Sun F."/>
            <person name="Gai Y."/>
            <person name="Li G."/>
            <person name="Shao Z."/>
        </authorList>
    </citation>
    <scope>NUCLEOTIDE SEQUENCE</scope>
    <source>
        <strain evidence="11">C16B3</strain>
    </source>
</reference>
<feature type="binding site" evidence="7 8">
    <location>
        <position position="189"/>
    </location>
    <ligand>
        <name>FMN</name>
        <dbReference type="ChEBI" id="CHEBI:58210"/>
    </ligand>
</feature>
<dbReference type="Pfam" id="PF10590">
    <property type="entry name" value="PNP_phzG_C"/>
    <property type="match status" value="1"/>
</dbReference>
<feature type="domain" description="Pyridoxamine 5'-phosphate oxidase N-terminal" evidence="9">
    <location>
        <begin position="27"/>
        <end position="150"/>
    </location>
</feature>
<comment type="pathway">
    <text evidence="7">Cofactor metabolism; pyridoxal 5'-phosphate salvage; pyridoxal 5'-phosphate from pyridoxine 5'-phosphate: step 1/1.</text>
</comment>
<dbReference type="Pfam" id="PF01243">
    <property type="entry name" value="PNPOx_N"/>
    <property type="match status" value="1"/>
</dbReference>
<evidence type="ECO:0000256" key="3">
    <source>
        <dbReference type="ARBA" id="ARBA00022630"/>
    </source>
</evidence>
<dbReference type="FunFam" id="2.30.110.10:FF:000020">
    <property type="entry name" value="PNPO isoform 11"/>
    <property type="match status" value="1"/>
</dbReference>
<dbReference type="GO" id="GO:0010181">
    <property type="term" value="F:FMN binding"/>
    <property type="evidence" value="ECO:0007669"/>
    <property type="project" value="UniProtKB-UniRule"/>
</dbReference>
<proteinExistence type="inferred from homology"/>
<dbReference type="Gene3D" id="2.30.110.10">
    <property type="entry name" value="Electron Transport, Fmn-binding Protein, Chain A"/>
    <property type="match status" value="1"/>
</dbReference>
<feature type="binding site" evidence="7">
    <location>
        <position position="121"/>
    </location>
    <ligand>
        <name>substrate</name>
    </ligand>
</feature>
<feature type="binding site" evidence="7 8">
    <location>
        <position position="77"/>
    </location>
    <ligand>
        <name>FMN</name>
        <dbReference type="ChEBI" id="CHEBI:58210"/>
    </ligand>
</feature>
<evidence type="ECO:0000256" key="4">
    <source>
        <dbReference type="ARBA" id="ARBA00022643"/>
    </source>
</evidence>
<dbReference type="InterPro" id="IPR011576">
    <property type="entry name" value="Pyridox_Oxase_N"/>
</dbReference>
<gene>
    <name evidence="7 11" type="primary">pdxH</name>
    <name evidence="11" type="ORF">G7Y82_00290</name>
</gene>
<dbReference type="InterPro" id="IPR000659">
    <property type="entry name" value="Pyridox_Oxase"/>
</dbReference>
<dbReference type="InterPro" id="IPR019740">
    <property type="entry name" value="Pyridox_Oxase_CS"/>
</dbReference>
<evidence type="ECO:0000256" key="8">
    <source>
        <dbReference type="PIRSR" id="PIRSR000190-2"/>
    </source>
</evidence>
<dbReference type="PIRSF" id="PIRSF000190">
    <property type="entry name" value="Pyd_amn-ph_oxd"/>
    <property type="match status" value="1"/>
</dbReference>
<dbReference type="InterPro" id="IPR012349">
    <property type="entry name" value="Split_barrel_FMN-bd"/>
</dbReference>
<dbReference type="GO" id="GO:0008615">
    <property type="term" value="P:pyridoxine biosynthetic process"/>
    <property type="evidence" value="ECO:0007669"/>
    <property type="project" value="UniProtKB-UniRule"/>
</dbReference>
<feature type="binding site" evidence="7">
    <location>
        <position position="125"/>
    </location>
    <ligand>
        <name>substrate</name>
    </ligand>
</feature>
<dbReference type="InterPro" id="IPR019576">
    <property type="entry name" value="Pyridoxamine_oxidase_dimer_C"/>
</dbReference>